<evidence type="ECO:0000256" key="10">
    <source>
        <dbReference type="ARBA" id="ARBA00022989"/>
    </source>
</evidence>
<feature type="transmembrane region" description="Helical" evidence="12">
    <location>
        <begin position="152"/>
        <end position="173"/>
    </location>
</feature>
<keyword evidence="5" id="KW-0808">Transferase</keyword>
<evidence type="ECO:0000256" key="12">
    <source>
        <dbReference type="SAM" id="Phobius"/>
    </source>
</evidence>
<evidence type="ECO:0000313" key="15">
    <source>
        <dbReference type="EMBL" id="QOW20986.1"/>
    </source>
</evidence>
<feature type="domain" description="HAMP" evidence="14">
    <location>
        <begin position="174"/>
        <end position="226"/>
    </location>
</feature>
<evidence type="ECO:0000256" key="2">
    <source>
        <dbReference type="ARBA" id="ARBA00004141"/>
    </source>
</evidence>
<dbReference type="InterPro" id="IPR003594">
    <property type="entry name" value="HATPase_dom"/>
</dbReference>
<evidence type="ECO:0000256" key="11">
    <source>
        <dbReference type="ARBA" id="ARBA00023012"/>
    </source>
</evidence>
<feature type="transmembrane region" description="Helical" evidence="12">
    <location>
        <begin position="12"/>
        <end position="34"/>
    </location>
</feature>
<keyword evidence="11" id="KW-0902">Two-component regulatory system</keyword>
<name>A0A7S6UIP3_9GAMM</name>
<dbReference type="InterPro" id="IPR036097">
    <property type="entry name" value="HisK_dim/P_sf"/>
</dbReference>
<organism evidence="15 16">
    <name type="scientific">Novilysobacter avium</name>
    <dbReference type="NCBI Taxonomy" id="2781023"/>
    <lineage>
        <taxon>Bacteria</taxon>
        <taxon>Pseudomonadati</taxon>
        <taxon>Pseudomonadota</taxon>
        <taxon>Gammaproteobacteria</taxon>
        <taxon>Lysobacterales</taxon>
        <taxon>Lysobacteraceae</taxon>
        <taxon>Novilysobacter</taxon>
    </lineage>
</organism>
<keyword evidence="12" id="KW-0472">Membrane</keyword>
<dbReference type="Pfam" id="PF02518">
    <property type="entry name" value="HATPase_c"/>
    <property type="match status" value="1"/>
</dbReference>
<keyword evidence="6 12" id="KW-0812">Transmembrane</keyword>
<evidence type="ECO:0000313" key="16">
    <source>
        <dbReference type="Proteomes" id="UP000593932"/>
    </source>
</evidence>
<dbReference type="CDD" id="cd00075">
    <property type="entry name" value="HATPase"/>
    <property type="match status" value="1"/>
</dbReference>
<evidence type="ECO:0000256" key="7">
    <source>
        <dbReference type="ARBA" id="ARBA00022741"/>
    </source>
</evidence>
<sequence>MKAAGSLQKQLVYGLTLGIVVLWVVATALSGLIVQNRLDDAFDDAMQGAAQRILPLAVMDILNREEPLTQQRVAPLNALPGQVAYLVRDREGTILLQSRDADLTVFGPPTMQGFSTTPTHRVYGASALRDTLFLQVAEPLSYRRKAARDATFALLLPLLLLVPASLLGVWLFVRFSLRSVRSYRRAVEARGVGDLSPIQTAPLPLEIRPSADAVNNLIDRLRRALETERRFTANSAHELRTPLAAALAQVQRLRHEAADGPVKERAAQIEASLRELARLAEKLMQLAKAEGGSVLAEVPQDLAMLLNHVVGDLQRVATVPIQLTLPPDGPVLSPIDADAFAILARNLIENALKHGAPGRPINVELTTDARLSVVNAGDVLDPAELAQLTERFVRGSGRAPGYGLGLAIVSTVATAARAELKLASPATDRADGFQASVQFPVAGM</sequence>
<evidence type="ECO:0000259" key="13">
    <source>
        <dbReference type="PROSITE" id="PS50109"/>
    </source>
</evidence>
<keyword evidence="7" id="KW-0547">Nucleotide-binding</keyword>
<reference evidence="15 16" key="1">
    <citation type="submission" date="2020-10" db="EMBL/GenBank/DDBJ databases">
        <title>complete genome sequencing of Lysobacter sp. H23M41.</title>
        <authorList>
            <person name="Bae J.-W."/>
            <person name="Lee S.-Y."/>
        </authorList>
    </citation>
    <scope>NUCLEOTIDE SEQUENCE [LARGE SCALE GENOMIC DNA]</scope>
    <source>
        <strain evidence="15 16">H23M41</strain>
    </source>
</reference>
<evidence type="ECO:0000256" key="6">
    <source>
        <dbReference type="ARBA" id="ARBA00022692"/>
    </source>
</evidence>
<comment type="subcellular location">
    <subcellularLocation>
        <location evidence="2">Membrane</location>
        <topology evidence="2">Multi-pass membrane protein</topology>
    </subcellularLocation>
</comment>
<dbReference type="EC" id="2.7.13.3" evidence="3"/>
<dbReference type="PROSITE" id="PS50885">
    <property type="entry name" value="HAMP"/>
    <property type="match status" value="1"/>
</dbReference>
<dbReference type="EMBL" id="CP063657">
    <property type="protein sequence ID" value="QOW20986.1"/>
    <property type="molecule type" value="Genomic_DNA"/>
</dbReference>
<dbReference type="SUPFAM" id="SSF55874">
    <property type="entry name" value="ATPase domain of HSP90 chaperone/DNA topoisomerase II/histidine kinase"/>
    <property type="match status" value="1"/>
</dbReference>
<evidence type="ECO:0000256" key="9">
    <source>
        <dbReference type="ARBA" id="ARBA00022840"/>
    </source>
</evidence>
<evidence type="ECO:0000256" key="4">
    <source>
        <dbReference type="ARBA" id="ARBA00022553"/>
    </source>
</evidence>
<dbReference type="SUPFAM" id="SSF47384">
    <property type="entry name" value="Homodimeric domain of signal transducing histidine kinase"/>
    <property type="match status" value="1"/>
</dbReference>
<dbReference type="PROSITE" id="PS50109">
    <property type="entry name" value="HIS_KIN"/>
    <property type="match status" value="1"/>
</dbReference>
<dbReference type="SMART" id="SM00388">
    <property type="entry name" value="HisKA"/>
    <property type="match status" value="1"/>
</dbReference>
<dbReference type="GO" id="GO:0016301">
    <property type="term" value="F:kinase activity"/>
    <property type="evidence" value="ECO:0007669"/>
    <property type="project" value="UniProtKB-KW"/>
</dbReference>
<dbReference type="PANTHER" id="PTHR45436:SF14">
    <property type="entry name" value="SENSOR PROTEIN QSEC"/>
    <property type="match status" value="1"/>
</dbReference>
<keyword evidence="4" id="KW-0597">Phosphoprotein</keyword>
<evidence type="ECO:0000259" key="14">
    <source>
        <dbReference type="PROSITE" id="PS50885"/>
    </source>
</evidence>
<evidence type="ECO:0000256" key="5">
    <source>
        <dbReference type="ARBA" id="ARBA00022679"/>
    </source>
</evidence>
<dbReference type="CDD" id="cd00082">
    <property type="entry name" value="HisKA"/>
    <property type="match status" value="1"/>
</dbReference>
<dbReference type="InterPro" id="IPR005467">
    <property type="entry name" value="His_kinase_dom"/>
</dbReference>
<keyword evidence="9" id="KW-0067">ATP-binding</keyword>
<keyword evidence="16" id="KW-1185">Reference proteome</keyword>
<dbReference type="Proteomes" id="UP000593932">
    <property type="component" value="Chromosome"/>
</dbReference>
<dbReference type="InterPro" id="IPR036890">
    <property type="entry name" value="HATPase_C_sf"/>
</dbReference>
<dbReference type="Gene3D" id="1.10.287.130">
    <property type="match status" value="1"/>
</dbReference>
<evidence type="ECO:0000256" key="3">
    <source>
        <dbReference type="ARBA" id="ARBA00012438"/>
    </source>
</evidence>
<dbReference type="InterPro" id="IPR003661">
    <property type="entry name" value="HisK_dim/P_dom"/>
</dbReference>
<dbReference type="Pfam" id="PF00512">
    <property type="entry name" value="HisKA"/>
    <property type="match status" value="1"/>
</dbReference>
<proteinExistence type="predicted"/>
<feature type="domain" description="Histidine kinase" evidence="13">
    <location>
        <begin position="234"/>
        <end position="443"/>
    </location>
</feature>
<gene>
    <name evidence="15" type="ORF">INQ42_06610</name>
</gene>
<evidence type="ECO:0000256" key="1">
    <source>
        <dbReference type="ARBA" id="ARBA00000085"/>
    </source>
</evidence>
<evidence type="ECO:0000256" key="8">
    <source>
        <dbReference type="ARBA" id="ARBA00022777"/>
    </source>
</evidence>
<dbReference type="RefSeq" id="WP_194033585.1">
    <property type="nucleotide sequence ID" value="NZ_CP063657.1"/>
</dbReference>
<dbReference type="SMART" id="SM00387">
    <property type="entry name" value="HATPase_c"/>
    <property type="match status" value="1"/>
</dbReference>
<dbReference type="InterPro" id="IPR003660">
    <property type="entry name" value="HAMP_dom"/>
</dbReference>
<accession>A0A7S6UIP3</accession>
<keyword evidence="10 12" id="KW-1133">Transmembrane helix</keyword>
<protein>
    <recommendedName>
        <fullName evidence="3">histidine kinase</fullName>
        <ecNumber evidence="3">2.7.13.3</ecNumber>
    </recommendedName>
</protein>
<dbReference type="Gene3D" id="3.30.565.10">
    <property type="entry name" value="Histidine kinase-like ATPase, C-terminal domain"/>
    <property type="match status" value="1"/>
</dbReference>
<dbReference type="PANTHER" id="PTHR45436">
    <property type="entry name" value="SENSOR HISTIDINE KINASE YKOH"/>
    <property type="match status" value="1"/>
</dbReference>
<keyword evidence="8 15" id="KW-0418">Kinase</keyword>
<comment type="catalytic activity">
    <reaction evidence="1">
        <text>ATP + protein L-histidine = ADP + protein N-phospho-L-histidine.</text>
        <dbReference type="EC" id="2.7.13.3"/>
    </reaction>
</comment>
<dbReference type="InterPro" id="IPR050428">
    <property type="entry name" value="TCS_sensor_his_kinase"/>
</dbReference>